<proteinExistence type="predicted"/>
<protein>
    <submittedName>
        <fullName evidence="1">Putative ovule protein</fullName>
    </submittedName>
</protein>
<dbReference type="AlphaFoldDB" id="A0A0V0H0A8"/>
<sequence length="79" mass="9130">MIRAVSESSKVKDEEGNYISNSFEAKTEQTSNPIKQNKTKVTSYTLTTWNQLVYRHNTEEISSIRIITKQTKTKLESMD</sequence>
<dbReference type="EMBL" id="GEDG01028809">
    <property type="protein sequence ID" value="JAP12934.1"/>
    <property type="molecule type" value="Transcribed_RNA"/>
</dbReference>
<organism evidence="1">
    <name type="scientific">Solanum chacoense</name>
    <name type="common">Chaco potato</name>
    <dbReference type="NCBI Taxonomy" id="4108"/>
    <lineage>
        <taxon>Eukaryota</taxon>
        <taxon>Viridiplantae</taxon>
        <taxon>Streptophyta</taxon>
        <taxon>Embryophyta</taxon>
        <taxon>Tracheophyta</taxon>
        <taxon>Spermatophyta</taxon>
        <taxon>Magnoliopsida</taxon>
        <taxon>eudicotyledons</taxon>
        <taxon>Gunneridae</taxon>
        <taxon>Pentapetalae</taxon>
        <taxon>asterids</taxon>
        <taxon>lamiids</taxon>
        <taxon>Solanales</taxon>
        <taxon>Solanaceae</taxon>
        <taxon>Solanoideae</taxon>
        <taxon>Solaneae</taxon>
        <taxon>Solanum</taxon>
    </lineage>
</organism>
<name>A0A0V0H0A8_SOLCH</name>
<accession>A0A0V0H0A8</accession>
<reference evidence="1" key="1">
    <citation type="submission" date="2015-12" db="EMBL/GenBank/DDBJ databases">
        <title>Gene expression during late stages of embryo sac development: a critical building block for successful pollen-pistil interactions.</title>
        <authorList>
            <person name="Liu Y."/>
            <person name="Joly V."/>
            <person name="Sabar M."/>
            <person name="Matton D.P."/>
        </authorList>
    </citation>
    <scope>NUCLEOTIDE SEQUENCE</scope>
</reference>
<evidence type="ECO:0000313" key="1">
    <source>
        <dbReference type="EMBL" id="JAP12934.1"/>
    </source>
</evidence>